<evidence type="ECO:0000313" key="2">
    <source>
        <dbReference type="EMBL" id="TNN29080.1"/>
    </source>
</evidence>
<organism evidence="2 3">
    <name type="scientific">Liparis tanakae</name>
    <name type="common">Tanaka's snailfish</name>
    <dbReference type="NCBI Taxonomy" id="230148"/>
    <lineage>
        <taxon>Eukaryota</taxon>
        <taxon>Metazoa</taxon>
        <taxon>Chordata</taxon>
        <taxon>Craniata</taxon>
        <taxon>Vertebrata</taxon>
        <taxon>Euteleostomi</taxon>
        <taxon>Actinopterygii</taxon>
        <taxon>Neopterygii</taxon>
        <taxon>Teleostei</taxon>
        <taxon>Neoteleostei</taxon>
        <taxon>Acanthomorphata</taxon>
        <taxon>Eupercaria</taxon>
        <taxon>Perciformes</taxon>
        <taxon>Cottioidei</taxon>
        <taxon>Cottales</taxon>
        <taxon>Liparidae</taxon>
        <taxon>Liparis</taxon>
    </lineage>
</organism>
<keyword evidence="3" id="KW-1185">Reference proteome</keyword>
<feature type="compositionally biased region" description="Low complexity" evidence="1">
    <location>
        <begin position="126"/>
        <end position="135"/>
    </location>
</feature>
<dbReference type="Proteomes" id="UP000314294">
    <property type="component" value="Unassembled WGS sequence"/>
</dbReference>
<sequence>MSALEQEDRGPDRGTGVFLGIGITAEVGNARRTGSGRNTPRDRLQRPGGGRPPGTTRDGVFSAFSKCHNILHTGPLRNTRPSLARTTVGEHPQPDGMDQLTAVSDEGDPSSASRRSVYHNADIKTVTHTTHTLTP</sequence>
<reference evidence="2 3" key="1">
    <citation type="submission" date="2019-03" db="EMBL/GenBank/DDBJ databases">
        <title>First draft genome of Liparis tanakae, snailfish: a comprehensive survey of snailfish specific genes.</title>
        <authorList>
            <person name="Kim W."/>
            <person name="Song I."/>
            <person name="Jeong J.-H."/>
            <person name="Kim D."/>
            <person name="Kim S."/>
            <person name="Ryu S."/>
            <person name="Song J.Y."/>
            <person name="Lee S.K."/>
        </authorList>
    </citation>
    <scope>NUCLEOTIDE SEQUENCE [LARGE SCALE GENOMIC DNA]</scope>
    <source>
        <tissue evidence="2">Muscle</tissue>
    </source>
</reference>
<gene>
    <name evidence="2" type="ORF">EYF80_060772</name>
</gene>
<dbReference type="EMBL" id="SRLO01006086">
    <property type="protein sequence ID" value="TNN29080.1"/>
    <property type="molecule type" value="Genomic_DNA"/>
</dbReference>
<dbReference type="AlphaFoldDB" id="A0A4Z2EKI3"/>
<name>A0A4Z2EKI3_9TELE</name>
<feature type="region of interest" description="Disordered" evidence="1">
    <location>
        <begin position="22"/>
        <end position="59"/>
    </location>
</feature>
<evidence type="ECO:0000313" key="3">
    <source>
        <dbReference type="Proteomes" id="UP000314294"/>
    </source>
</evidence>
<feature type="region of interest" description="Disordered" evidence="1">
    <location>
        <begin position="72"/>
        <end position="135"/>
    </location>
</feature>
<protein>
    <submittedName>
        <fullName evidence="2">Uncharacterized protein</fullName>
    </submittedName>
</protein>
<accession>A0A4Z2EKI3</accession>
<evidence type="ECO:0000256" key="1">
    <source>
        <dbReference type="SAM" id="MobiDB-lite"/>
    </source>
</evidence>
<comment type="caution">
    <text evidence="2">The sequence shown here is derived from an EMBL/GenBank/DDBJ whole genome shotgun (WGS) entry which is preliminary data.</text>
</comment>
<proteinExistence type="predicted"/>